<dbReference type="Pfam" id="PF00176">
    <property type="entry name" value="SNF2-rel_dom"/>
    <property type="match status" value="1"/>
</dbReference>
<dbReference type="Gene3D" id="3.40.50.300">
    <property type="entry name" value="P-loop containing nucleotide triphosphate hydrolases"/>
    <property type="match status" value="1"/>
</dbReference>
<dbReference type="SMART" id="SM00487">
    <property type="entry name" value="DEXDc"/>
    <property type="match status" value="1"/>
</dbReference>
<dbReference type="PANTHER" id="PTHR10799">
    <property type="entry name" value="SNF2/RAD54 HELICASE FAMILY"/>
    <property type="match status" value="1"/>
</dbReference>
<dbReference type="InterPro" id="IPR027417">
    <property type="entry name" value="P-loop_NTPase"/>
</dbReference>
<evidence type="ECO:0000313" key="5">
    <source>
        <dbReference type="EMBL" id="EFV44201.1"/>
    </source>
</evidence>
<comment type="caution">
    <text evidence="5">The sequence shown here is derived from an EMBL/GenBank/DDBJ whole genome shotgun (WGS) entry which is preliminary data.</text>
</comment>
<dbReference type="STRING" id="563192.HMPREF0179_01974"/>
<dbReference type="GeneID" id="78084245"/>
<organism evidence="5 6">
    <name type="scientific">Bilophila wadsworthia (strain 3_1_6)</name>
    <dbReference type="NCBI Taxonomy" id="563192"/>
    <lineage>
        <taxon>Bacteria</taxon>
        <taxon>Pseudomonadati</taxon>
        <taxon>Thermodesulfobacteriota</taxon>
        <taxon>Desulfovibrionia</taxon>
        <taxon>Desulfovibrionales</taxon>
        <taxon>Desulfovibrionaceae</taxon>
        <taxon>Bilophila</taxon>
    </lineage>
</organism>
<reference evidence="5 6" key="2">
    <citation type="submission" date="2013-04" db="EMBL/GenBank/DDBJ databases">
        <title>The Genome Sequence of Bilophila wadsworthia 3_1_6.</title>
        <authorList>
            <consortium name="The Broad Institute Genomics Platform"/>
            <person name="Earl A."/>
            <person name="Ward D."/>
            <person name="Feldgarden M."/>
            <person name="Gevers D."/>
            <person name="Sibley C."/>
            <person name="Strauss J."/>
            <person name="Allen-Vercoe E."/>
            <person name="Walker B."/>
            <person name="Young S."/>
            <person name="Zeng Q."/>
            <person name="Gargeya S."/>
            <person name="Fitzgerald M."/>
            <person name="Haas B."/>
            <person name="Abouelleil A."/>
            <person name="Allen A.W."/>
            <person name="Alvarado L."/>
            <person name="Arachchi H.M."/>
            <person name="Berlin A.M."/>
            <person name="Chapman S.B."/>
            <person name="Gainer-Dewar J."/>
            <person name="Goldberg J."/>
            <person name="Griggs A."/>
            <person name="Gujja S."/>
            <person name="Hansen M."/>
            <person name="Howarth C."/>
            <person name="Imamovic A."/>
            <person name="Ireland A."/>
            <person name="Larimer J."/>
            <person name="McCowan C."/>
            <person name="Murphy C."/>
            <person name="Pearson M."/>
            <person name="Poon T.W."/>
            <person name="Priest M."/>
            <person name="Roberts A."/>
            <person name="Saif S."/>
            <person name="Shea T."/>
            <person name="Sisk P."/>
            <person name="Sykes S."/>
            <person name="Wortman J."/>
            <person name="Nusbaum C."/>
            <person name="Birren B."/>
        </authorList>
    </citation>
    <scope>NUCLEOTIDE SEQUENCE [LARGE SCALE GENOMIC DNA]</scope>
    <source>
        <strain evidence="5 6">3_1_6</strain>
    </source>
</reference>
<dbReference type="SMART" id="SM00490">
    <property type="entry name" value="HELICc"/>
    <property type="match status" value="1"/>
</dbReference>
<keyword evidence="6" id="KW-1185">Reference proteome</keyword>
<dbReference type="eggNOG" id="COG0553">
    <property type="taxonomic scope" value="Bacteria"/>
</dbReference>
<dbReference type="GO" id="GO:0005524">
    <property type="term" value="F:ATP binding"/>
    <property type="evidence" value="ECO:0007669"/>
    <property type="project" value="InterPro"/>
</dbReference>
<dbReference type="PROSITE" id="PS51194">
    <property type="entry name" value="HELICASE_CTER"/>
    <property type="match status" value="1"/>
</dbReference>
<dbReference type="Pfam" id="PF00271">
    <property type="entry name" value="Helicase_C"/>
    <property type="match status" value="1"/>
</dbReference>
<dbReference type="InterPro" id="IPR038718">
    <property type="entry name" value="SNF2-like_sf"/>
</dbReference>
<gene>
    <name evidence="5" type="ORF">HMPREF0179_01974</name>
</gene>
<evidence type="ECO:0000256" key="1">
    <source>
        <dbReference type="ARBA" id="ARBA00022801"/>
    </source>
</evidence>
<proteinExistence type="predicted"/>
<dbReference type="EMBL" id="ADCP02000001">
    <property type="protein sequence ID" value="EFV44201.1"/>
    <property type="molecule type" value="Genomic_DNA"/>
</dbReference>
<evidence type="ECO:0000313" key="6">
    <source>
        <dbReference type="Proteomes" id="UP000006034"/>
    </source>
</evidence>
<dbReference type="InterPro" id="IPR000330">
    <property type="entry name" value="SNF2_N"/>
</dbReference>
<dbReference type="RefSeq" id="WP_005027736.1">
    <property type="nucleotide sequence ID" value="NZ_KE150238.1"/>
</dbReference>
<protein>
    <recommendedName>
        <fullName evidence="7">Helicase ATP-binding domain-containing protein</fullName>
    </recommendedName>
</protein>
<dbReference type="Proteomes" id="UP000006034">
    <property type="component" value="Unassembled WGS sequence"/>
</dbReference>
<dbReference type="OrthoDB" id="9760715at2"/>
<dbReference type="InterPro" id="IPR014001">
    <property type="entry name" value="Helicase_ATP-bd"/>
</dbReference>
<dbReference type="SUPFAM" id="SSF52540">
    <property type="entry name" value="P-loop containing nucleoside triphosphate hydrolases"/>
    <property type="match status" value="2"/>
</dbReference>
<dbReference type="InterPro" id="IPR049730">
    <property type="entry name" value="SNF2/RAD54-like_C"/>
</dbReference>
<feature type="coiled-coil region" evidence="2">
    <location>
        <begin position="440"/>
        <end position="471"/>
    </location>
</feature>
<feature type="domain" description="Helicase C-terminal" evidence="4">
    <location>
        <begin position="310"/>
        <end position="462"/>
    </location>
</feature>
<evidence type="ECO:0008006" key="7">
    <source>
        <dbReference type="Google" id="ProtNLM"/>
    </source>
</evidence>
<dbReference type="Gene3D" id="3.40.50.10810">
    <property type="entry name" value="Tandem AAA-ATPase domain"/>
    <property type="match status" value="1"/>
</dbReference>
<name>E5Y710_BILW3</name>
<dbReference type="InterPro" id="IPR001650">
    <property type="entry name" value="Helicase_C-like"/>
</dbReference>
<reference evidence="5 6" key="1">
    <citation type="submission" date="2010-10" db="EMBL/GenBank/DDBJ databases">
        <authorList>
            <consortium name="The Broad Institute Genome Sequencing Platform"/>
            <person name="Ward D."/>
            <person name="Earl A."/>
            <person name="Feldgarden M."/>
            <person name="Young S.K."/>
            <person name="Gargeya S."/>
            <person name="Zeng Q."/>
            <person name="Alvarado L."/>
            <person name="Berlin A."/>
            <person name="Bochicchio J."/>
            <person name="Chapman S.B."/>
            <person name="Chen Z."/>
            <person name="Freedman E."/>
            <person name="Gellesch M."/>
            <person name="Goldberg J."/>
            <person name="Griggs A."/>
            <person name="Gujja S."/>
            <person name="Heilman E."/>
            <person name="Heiman D."/>
            <person name="Howarth C."/>
            <person name="Mehta T."/>
            <person name="Neiman D."/>
            <person name="Pearson M."/>
            <person name="Roberts A."/>
            <person name="Saif S."/>
            <person name="Shea T."/>
            <person name="Shenoy N."/>
            <person name="Sisk P."/>
            <person name="Stolte C."/>
            <person name="Sykes S."/>
            <person name="White J."/>
            <person name="Yandava C."/>
            <person name="Allen-Vercoe E."/>
            <person name="Sibley C."/>
            <person name="Ambrose C.E."/>
            <person name="Strauss J."/>
            <person name="Daigneault M."/>
            <person name="Haas B."/>
            <person name="Nusbaum C."/>
            <person name="Birren B."/>
        </authorList>
    </citation>
    <scope>NUCLEOTIDE SEQUENCE [LARGE SCALE GENOMIC DNA]</scope>
    <source>
        <strain evidence="5 6">3_1_6</strain>
    </source>
</reference>
<dbReference type="PROSITE" id="PS51192">
    <property type="entry name" value="HELICASE_ATP_BIND_1"/>
    <property type="match status" value="1"/>
</dbReference>
<keyword evidence="1" id="KW-0378">Hydrolase</keyword>
<dbReference type="AlphaFoldDB" id="E5Y710"/>
<dbReference type="HOGENOM" id="CLU_036991_0_0_7"/>
<sequence length="476" mass="54478">MIVSSADWKLTTTAYAHQRAAIEKLSQLKVGALFMDMGTGKTRTALELIWLRRKRIVKCVWCCPVSLMEETRREILRHTSCIDTDIHMVGPRTREENIPQAMWYLVGLESLGRSPRVAYVLDRLIDGGTFLVVDESTYIKGHRAKRTRRLIGFGTRAPYRLILTGTPIQQGIEDLYTQMEFLSPLILGYPSRHAFQSALAVFQDRKQAFPVEGVSLDEVCRAIAPYVYQVSKEDCLKLPPKLYRRILCSFSEEQTSLYQAVKTRFLDEINRYGLSDLNMAIFRLFSGLHAVSCGVLPSGFLGVRRLRNRRIDTLFNELRQFRTSHVIIWANYLESVAALNEALPTAFPQIPVYTLHGRVPATERAAKIDLWKKRGGVLVATQGTGGYGLTLTESHQVFFYSENWRYALRLQAEDRCHRIGQKDSVCYVTLQGESRFDERIRSALARKADALEELKREVRRLNGNRNAIRKLMEHAV</sequence>
<dbReference type="GO" id="GO:0016787">
    <property type="term" value="F:hydrolase activity"/>
    <property type="evidence" value="ECO:0007669"/>
    <property type="project" value="UniProtKB-KW"/>
</dbReference>
<evidence type="ECO:0000259" key="3">
    <source>
        <dbReference type="PROSITE" id="PS51192"/>
    </source>
</evidence>
<accession>E5Y710</accession>
<keyword evidence="2" id="KW-0175">Coiled coil</keyword>
<dbReference type="CDD" id="cd18793">
    <property type="entry name" value="SF2_C_SNF"/>
    <property type="match status" value="1"/>
</dbReference>
<feature type="domain" description="Helicase ATP-binding" evidence="3">
    <location>
        <begin position="22"/>
        <end position="185"/>
    </location>
</feature>
<evidence type="ECO:0000256" key="2">
    <source>
        <dbReference type="SAM" id="Coils"/>
    </source>
</evidence>
<evidence type="ECO:0000259" key="4">
    <source>
        <dbReference type="PROSITE" id="PS51194"/>
    </source>
</evidence>